<sequence>MPALSHSKALSSLPSVSLSHPLIQRLRKIHGLSSSFPESSSPLAPSNRPVTGGSLAKWISGITAGSGLGFLYWSSSDSDSSSGLFGGINLFSSASVSDGDLKPRSGSRSFIPKLALPGYSSGFIFGDAFRRKIFFNYEKRLRLQSPPEKVFEYFASVRTSNGELLMKPADLMRAIVPVFPPSESHLVREGYLTGERNPGELRCSPSEFFMLFDVDNDGLISFKEYIFFVTLLSIPESSFAVAFKMFDTDNNGEIDKEEFKTVMSLMRSQHRQGIGHRDGLRAGLNMSGSVEDGGLVEYFFGKDGSEKLKHDKFTQFLKDLTEEMLRLEFAHYDYKRRGTISAKDFALSMVAAADASHLGKLLDRVEDLSEHPHLHDIRISLKEFKQFAELRSKLGPFSLALFAYGKANGLLTMKDFKRAAYQVCGVSLSDSVIEIAFHVFDSNRDGNLSVEEFLRVLHRREKDISQPITKGIRQYFSDGWNGSKKCSSP</sequence>
<keyword evidence="4" id="KW-0999">Mitochondrion inner membrane</keyword>
<protein>
    <recommendedName>
        <fullName evidence="9">EF-hand domain-containing protein</fullName>
    </recommendedName>
</protein>
<keyword evidence="7" id="KW-0496">Mitochondrion</keyword>
<dbReference type="SUPFAM" id="SSF47473">
    <property type="entry name" value="EF-hand"/>
    <property type="match status" value="1"/>
</dbReference>
<evidence type="ECO:0000256" key="3">
    <source>
        <dbReference type="ARBA" id="ARBA00022737"/>
    </source>
</evidence>
<dbReference type="GO" id="GO:0005743">
    <property type="term" value="C:mitochondrial inner membrane"/>
    <property type="evidence" value="ECO:0007669"/>
    <property type="project" value="UniProtKB-SubCell"/>
</dbReference>
<reference evidence="10 11" key="1">
    <citation type="submission" date="2022-03" db="EMBL/GenBank/DDBJ databases">
        <authorList>
            <person name="Macdonald S."/>
            <person name="Ahmed S."/>
            <person name="Newling K."/>
        </authorList>
    </citation>
    <scope>NUCLEOTIDE SEQUENCE [LARGE SCALE GENOMIC DNA]</scope>
</reference>
<keyword evidence="11" id="KW-1185">Reference proteome</keyword>
<dbReference type="EMBL" id="CAKOAT010108488">
    <property type="protein sequence ID" value="CAH8328464.1"/>
    <property type="molecule type" value="Genomic_DNA"/>
</dbReference>
<evidence type="ECO:0000313" key="11">
    <source>
        <dbReference type="Proteomes" id="UP001642260"/>
    </source>
</evidence>
<dbReference type="Proteomes" id="UP001642260">
    <property type="component" value="Unassembled WGS sequence"/>
</dbReference>
<dbReference type="PROSITE" id="PS50222">
    <property type="entry name" value="EF_HAND_2"/>
    <property type="match status" value="2"/>
</dbReference>
<name>A0ABC8JHS3_ERUVS</name>
<feature type="domain" description="EF-hand" evidence="9">
    <location>
        <begin position="428"/>
        <end position="463"/>
    </location>
</feature>
<dbReference type="InterPro" id="IPR002048">
    <property type="entry name" value="EF_hand_dom"/>
</dbReference>
<dbReference type="InterPro" id="IPR039800">
    <property type="entry name" value="MICU1/2/3"/>
</dbReference>
<dbReference type="SMART" id="SM00054">
    <property type="entry name" value="EFh"/>
    <property type="match status" value="3"/>
</dbReference>
<dbReference type="Pfam" id="PF00036">
    <property type="entry name" value="EF-hand_1"/>
    <property type="match status" value="1"/>
</dbReference>
<evidence type="ECO:0000256" key="2">
    <source>
        <dbReference type="ARBA" id="ARBA00004569"/>
    </source>
</evidence>
<comment type="caution">
    <text evidence="10">The sequence shown here is derived from an EMBL/GenBank/DDBJ whole genome shotgun (WGS) entry which is preliminary data.</text>
</comment>
<dbReference type="Gene3D" id="1.10.238.10">
    <property type="entry name" value="EF-hand"/>
    <property type="match status" value="3"/>
</dbReference>
<dbReference type="Pfam" id="PF13202">
    <property type="entry name" value="EF-hand_5"/>
    <property type="match status" value="1"/>
</dbReference>
<keyword evidence="6" id="KW-0809">Transit peptide</keyword>
<evidence type="ECO:0000256" key="6">
    <source>
        <dbReference type="ARBA" id="ARBA00022946"/>
    </source>
</evidence>
<evidence type="ECO:0000256" key="4">
    <source>
        <dbReference type="ARBA" id="ARBA00022792"/>
    </source>
</evidence>
<dbReference type="InterPro" id="IPR011992">
    <property type="entry name" value="EF-hand-dom_pair"/>
</dbReference>
<dbReference type="PANTHER" id="PTHR12294:SF23">
    <property type="entry name" value="CALCIUM UPTAKE PROTEIN, MITOCHONDRIAL"/>
    <property type="match status" value="1"/>
</dbReference>
<evidence type="ECO:0000259" key="9">
    <source>
        <dbReference type="PROSITE" id="PS50222"/>
    </source>
</evidence>
<dbReference type="AlphaFoldDB" id="A0ABC8JHS3"/>
<keyword evidence="3" id="KW-0677">Repeat</keyword>
<keyword evidence="8" id="KW-0472">Membrane</keyword>
<evidence type="ECO:0000256" key="5">
    <source>
        <dbReference type="ARBA" id="ARBA00022837"/>
    </source>
</evidence>
<feature type="domain" description="EF-hand" evidence="9">
    <location>
        <begin position="234"/>
        <end position="269"/>
    </location>
</feature>
<dbReference type="CDD" id="cd15900">
    <property type="entry name" value="EFh_MICU"/>
    <property type="match status" value="1"/>
</dbReference>
<accession>A0ABC8JHS3</accession>
<dbReference type="CDD" id="cd00051">
    <property type="entry name" value="EFh"/>
    <property type="match status" value="1"/>
</dbReference>
<keyword evidence="5" id="KW-0106">Calcium</keyword>
<dbReference type="FunFam" id="1.10.238.10:FF:000827">
    <property type="entry name" value="Calcium-binding EF hand family protein"/>
    <property type="match status" value="1"/>
</dbReference>
<evidence type="ECO:0000313" key="10">
    <source>
        <dbReference type="EMBL" id="CAH8328464.1"/>
    </source>
</evidence>
<dbReference type="GO" id="GO:0006816">
    <property type="term" value="P:calcium ion transport"/>
    <property type="evidence" value="ECO:0007669"/>
    <property type="project" value="UniProtKB-ARBA"/>
</dbReference>
<evidence type="ECO:0000256" key="8">
    <source>
        <dbReference type="ARBA" id="ARBA00023136"/>
    </source>
</evidence>
<comment type="subcellular location">
    <subcellularLocation>
        <location evidence="1">Mitochondrion inner membrane</location>
    </subcellularLocation>
    <subcellularLocation>
        <location evidence="2">Mitochondrion intermembrane space</location>
    </subcellularLocation>
</comment>
<dbReference type="GO" id="GO:0005758">
    <property type="term" value="C:mitochondrial intermembrane space"/>
    <property type="evidence" value="ECO:0007669"/>
    <property type="project" value="UniProtKB-SubCell"/>
</dbReference>
<dbReference type="PANTHER" id="PTHR12294">
    <property type="entry name" value="EF HAND DOMAIN FAMILY A1,A2-RELATED"/>
    <property type="match status" value="1"/>
</dbReference>
<gene>
    <name evidence="10" type="ORF">ERUC_LOCUS11374</name>
</gene>
<evidence type="ECO:0000256" key="7">
    <source>
        <dbReference type="ARBA" id="ARBA00023128"/>
    </source>
</evidence>
<organism evidence="10 11">
    <name type="scientific">Eruca vesicaria subsp. sativa</name>
    <name type="common">Garden rocket</name>
    <name type="synonym">Eruca sativa</name>
    <dbReference type="NCBI Taxonomy" id="29727"/>
    <lineage>
        <taxon>Eukaryota</taxon>
        <taxon>Viridiplantae</taxon>
        <taxon>Streptophyta</taxon>
        <taxon>Embryophyta</taxon>
        <taxon>Tracheophyta</taxon>
        <taxon>Spermatophyta</taxon>
        <taxon>Magnoliopsida</taxon>
        <taxon>eudicotyledons</taxon>
        <taxon>Gunneridae</taxon>
        <taxon>Pentapetalae</taxon>
        <taxon>rosids</taxon>
        <taxon>malvids</taxon>
        <taxon>Brassicales</taxon>
        <taxon>Brassicaceae</taxon>
        <taxon>Brassiceae</taxon>
        <taxon>Eruca</taxon>
    </lineage>
</organism>
<dbReference type="PROSITE" id="PS00018">
    <property type="entry name" value="EF_HAND_1"/>
    <property type="match status" value="2"/>
</dbReference>
<dbReference type="Pfam" id="PF13833">
    <property type="entry name" value="EF-hand_8"/>
    <property type="match status" value="1"/>
</dbReference>
<proteinExistence type="predicted"/>
<evidence type="ECO:0000256" key="1">
    <source>
        <dbReference type="ARBA" id="ARBA00004273"/>
    </source>
</evidence>
<dbReference type="InterPro" id="IPR018247">
    <property type="entry name" value="EF_Hand_1_Ca_BS"/>
</dbReference>